<dbReference type="InterPro" id="IPR002044">
    <property type="entry name" value="CBM20"/>
</dbReference>
<dbReference type="InterPro" id="IPR013783">
    <property type="entry name" value="Ig-like_fold"/>
</dbReference>
<dbReference type="GO" id="GO:0016020">
    <property type="term" value="C:membrane"/>
    <property type="evidence" value="ECO:0007669"/>
    <property type="project" value="TreeGrafter"/>
</dbReference>
<name>A0AAN8ZU84_9MAGN</name>
<organism evidence="2 3">
    <name type="scientific">Dillenia turbinata</name>
    <dbReference type="NCBI Taxonomy" id="194707"/>
    <lineage>
        <taxon>Eukaryota</taxon>
        <taxon>Viridiplantae</taxon>
        <taxon>Streptophyta</taxon>
        <taxon>Embryophyta</taxon>
        <taxon>Tracheophyta</taxon>
        <taxon>Spermatophyta</taxon>
        <taxon>Magnoliopsida</taxon>
        <taxon>eudicotyledons</taxon>
        <taxon>Gunneridae</taxon>
        <taxon>Pentapetalae</taxon>
        <taxon>Dilleniales</taxon>
        <taxon>Dilleniaceae</taxon>
        <taxon>Dillenia</taxon>
    </lineage>
</organism>
<sequence>MSDCEVLEDFQAEKNSTKKIESLHVKFQLQKECHFGEHFLLIGDHPIIGSWNLSKAIPMNWSDGHLWSVELVRNWNKFRA</sequence>
<evidence type="ECO:0000259" key="1">
    <source>
        <dbReference type="PROSITE" id="PS51166"/>
    </source>
</evidence>
<dbReference type="PANTHER" id="PTHR15048:SF0">
    <property type="entry name" value="STARCH-BINDING DOMAIN-CONTAINING PROTEIN 1"/>
    <property type="match status" value="1"/>
</dbReference>
<dbReference type="PROSITE" id="PS51166">
    <property type="entry name" value="CBM20"/>
    <property type="match status" value="1"/>
</dbReference>
<feature type="domain" description="CBM20" evidence="1">
    <location>
        <begin position="17"/>
        <end position="80"/>
    </location>
</feature>
<evidence type="ECO:0000313" key="3">
    <source>
        <dbReference type="Proteomes" id="UP001370490"/>
    </source>
</evidence>
<dbReference type="EMBL" id="JBAMMX010000001">
    <property type="protein sequence ID" value="KAK6947043.1"/>
    <property type="molecule type" value="Genomic_DNA"/>
</dbReference>
<protein>
    <submittedName>
        <fullName evidence="2">Carbohydrate binding module family 20</fullName>
    </submittedName>
</protein>
<proteinExistence type="predicted"/>
<gene>
    <name evidence="2" type="ORF">RJ641_000516</name>
</gene>
<dbReference type="PANTHER" id="PTHR15048">
    <property type="entry name" value="STARCH-BINDING DOMAIN-CONTAINING PROTEIN 1"/>
    <property type="match status" value="1"/>
</dbReference>
<dbReference type="AlphaFoldDB" id="A0AAN8ZU84"/>
<evidence type="ECO:0000313" key="2">
    <source>
        <dbReference type="EMBL" id="KAK6947043.1"/>
    </source>
</evidence>
<accession>A0AAN8ZU84</accession>
<reference evidence="2 3" key="1">
    <citation type="submission" date="2023-12" db="EMBL/GenBank/DDBJ databases">
        <title>A high-quality genome assembly for Dillenia turbinata (Dilleniales).</title>
        <authorList>
            <person name="Chanderbali A."/>
        </authorList>
    </citation>
    <scope>NUCLEOTIDE SEQUENCE [LARGE SCALE GENOMIC DNA]</scope>
    <source>
        <strain evidence="2">LSX21</strain>
        <tissue evidence="2">Leaf</tissue>
    </source>
</reference>
<dbReference type="InterPro" id="IPR013784">
    <property type="entry name" value="Carb-bd-like_fold"/>
</dbReference>
<dbReference type="SUPFAM" id="SSF49452">
    <property type="entry name" value="Starch-binding domain-like"/>
    <property type="match status" value="1"/>
</dbReference>
<dbReference type="Pfam" id="PF00686">
    <property type="entry name" value="CBM_20"/>
    <property type="match status" value="1"/>
</dbReference>
<dbReference type="Gene3D" id="2.60.40.10">
    <property type="entry name" value="Immunoglobulins"/>
    <property type="match status" value="1"/>
</dbReference>
<dbReference type="Proteomes" id="UP001370490">
    <property type="component" value="Unassembled WGS sequence"/>
</dbReference>
<dbReference type="GO" id="GO:2001070">
    <property type="term" value="F:starch binding"/>
    <property type="evidence" value="ECO:0007669"/>
    <property type="project" value="InterPro"/>
</dbReference>
<keyword evidence="3" id="KW-1185">Reference proteome</keyword>
<comment type="caution">
    <text evidence="2">The sequence shown here is derived from an EMBL/GenBank/DDBJ whole genome shotgun (WGS) entry which is preliminary data.</text>
</comment>